<dbReference type="EMBL" id="MHNW01000022">
    <property type="protein sequence ID" value="OGZ53357.1"/>
    <property type="molecule type" value="Genomic_DNA"/>
</dbReference>
<organism evidence="1 2">
    <name type="scientific">Candidatus Ryanbacteria bacterium RIFCSPLOWO2_01_FULL_48_26</name>
    <dbReference type="NCBI Taxonomy" id="1802126"/>
    <lineage>
        <taxon>Bacteria</taxon>
        <taxon>Candidatus Ryaniibacteriota</taxon>
    </lineage>
</organism>
<dbReference type="AlphaFoldDB" id="A0A1G2GSZ5"/>
<reference evidence="1 2" key="1">
    <citation type="journal article" date="2016" name="Nat. Commun.">
        <title>Thousands of microbial genomes shed light on interconnected biogeochemical processes in an aquifer system.</title>
        <authorList>
            <person name="Anantharaman K."/>
            <person name="Brown C.T."/>
            <person name="Hug L.A."/>
            <person name="Sharon I."/>
            <person name="Castelle C.J."/>
            <person name="Probst A.J."/>
            <person name="Thomas B.C."/>
            <person name="Singh A."/>
            <person name="Wilkins M.J."/>
            <person name="Karaoz U."/>
            <person name="Brodie E.L."/>
            <person name="Williams K.H."/>
            <person name="Hubbard S.S."/>
            <person name="Banfield J.F."/>
        </authorList>
    </citation>
    <scope>NUCLEOTIDE SEQUENCE [LARGE SCALE GENOMIC DNA]</scope>
</reference>
<proteinExistence type="predicted"/>
<evidence type="ECO:0000313" key="2">
    <source>
        <dbReference type="Proteomes" id="UP000179106"/>
    </source>
</evidence>
<gene>
    <name evidence="1" type="ORF">A3B25_02015</name>
</gene>
<dbReference type="Proteomes" id="UP000179106">
    <property type="component" value="Unassembled WGS sequence"/>
</dbReference>
<comment type="caution">
    <text evidence="1">The sequence shown here is derived from an EMBL/GenBank/DDBJ whole genome shotgun (WGS) entry which is preliminary data.</text>
</comment>
<protein>
    <submittedName>
        <fullName evidence="1">Uncharacterized protein</fullName>
    </submittedName>
</protein>
<sequence length="86" mass="10316">MKIQLPRWRTPPAQRLNQIRTLQQMRTAALQPARILARDRIHWKVLPRVPQQELRIILLQALQTFQKSELRMIQIPPQPPLLRTRD</sequence>
<accession>A0A1G2GSZ5</accession>
<evidence type="ECO:0000313" key="1">
    <source>
        <dbReference type="EMBL" id="OGZ53357.1"/>
    </source>
</evidence>
<name>A0A1G2GSZ5_9BACT</name>